<keyword evidence="5" id="KW-0521">NADP</keyword>
<accession>A0A1F6VPW9</accession>
<keyword evidence="7" id="KW-0486">Methionine biosynthesis</keyword>
<keyword evidence="6" id="KW-0560">Oxidoreductase</keyword>
<keyword evidence="2" id="KW-0554">One-carbon metabolism</keyword>
<evidence type="ECO:0000256" key="1">
    <source>
        <dbReference type="ARBA" id="ARBA00004777"/>
    </source>
</evidence>
<organism evidence="11 12">
    <name type="scientific">Candidatus Nomurabacteria bacterium RIFCSPHIGHO2_02_FULL_38_15</name>
    <dbReference type="NCBI Taxonomy" id="1801752"/>
    <lineage>
        <taxon>Bacteria</taxon>
        <taxon>Candidatus Nomuraibacteriota</taxon>
    </lineage>
</organism>
<dbReference type="InterPro" id="IPR000672">
    <property type="entry name" value="THF_DH/CycHdrlase"/>
</dbReference>
<dbReference type="AlphaFoldDB" id="A0A1F6VPW9"/>
<sequence length="257" mass="27760">MEDELKRKIEKLPLKKLCFVMFGENLASTQFVGMKVRMAERLGISATVKKFPEVLETNEVCSLIQNISAQGYNGIVVQLPLPEYLDTQKVLNSVPFKLDIDILSDQAKASFVHGDSGKIPPVARAVFEILDFYNTSLKHKNILLVGNGKLVGEPVASMLTRKGNLFHMIDKNSSEEEKMLHLKSADIIISGAGSSGLIKPDMVKDGVVLIDAGTSEQAGKLVGDIDPECAQKASLITPVPGGVGPVTVVSLFANLLD</sequence>
<dbReference type="STRING" id="1801752.A3J61_02530"/>
<evidence type="ECO:0000256" key="4">
    <source>
        <dbReference type="ARBA" id="ARBA00022801"/>
    </source>
</evidence>
<dbReference type="PANTHER" id="PTHR48099">
    <property type="entry name" value="C-1-TETRAHYDROFOLATE SYNTHASE, CYTOPLASMIC-RELATED"/>
    <property type="match status" value="1"/>
</dbReference>
<dbReference type="EMBL" id="MFUC01000025">
    <property type="protein sequence ID" value="OGI71700.1"/>
    <property type="molecule type" value="Genomic_DNA"/>
</dbReference>
<dbReference type="InterPro" id="IPR020631">
    <property type="entry name" value="THF_DH/CycHdrlase_NAD-bd_dom"/>
</dbReference>
<protein>
    <recommendedName>
        <fullName evidence="13">Methenyltetrahydrofolate cyclohydrolase</fullName>
    </recommendedName>
</protein>
<gene>
    <name evidence="11" type="ORF">A3J61_02530</name>
</gene>
<proteinExistence type="predicted"/>
<evidence type="ECO:0000259" key="10">
    <source>
        <dbReference type="Pfam" id="PF02882"/>
    </source>
</evidence>
<evidence type="ECO:0000256" key="7">
    <source>
        <dbReference type="ARBA" id="ARBA00023167"/>
    </source>
</evidence>
<keyword evidence="3" id="KW-0658">Purine biosynthesis</keyword>
<dbReference type="SUPFAM" id="SSF51735">
    <property type="entry name" value="NAD(P)-binding Rossmann-fold domains"/>
    <property type="match status" value="1"/>
</dbReference>
<evidence type="ECO:0000256" key="8">
    <source>
        <dbReference type="ARBA" id="ARBA00023268"/>
    </source>
</evidence>
<evidence type="ECO:0000256" key="2">
    <source>
        <dbReference type="ARBA" id="ARBA00022563"/>
    </source>
</evidence>
<evidence type="ECO:0000259" key="9">
    <source>
        <dbReference type="Pfam" id="PF00763"/>
    </source>
</evidence>
<dbReference type="Gene3D" id="3.40.50.720">
    <property type="entry name" value="NAD(P)-binding Rossmann-like Domain"/>
    <property type="match status" value="1"/>
</dbReference>
<dbReference type="Pfam" id="PF00763">
    <property type="entry name" value="THF_DHG_CYH"/>
    <property type="match status" value="1"/>
</dbReference>
<comment type="caution">
    <text evidence="11">The sequence shown here is derived from an EMBL/GenBank/DDBJ whole genome shotgun (WGS) entry which is preliminary data.</text>
</comment>
<dbReference type="InterPro" id="IPR020630">
    <property type="entry name" value="THF_DH/CycHdrlase_cat_dom"/>
</dbReference>
<keyword evidence="8" id="KW-0511">Multifunctional enzyme</keyword>
<dbReference type="GO" id="GO:0004488">
    <property type="term" value="F:methylenetetrahydrofolate dehydrogenase (NADP+) activity"/>
    <property type="evidence" value="ECO:0007669"/>
    <property type="project" value="InterPro"/>
</dbReference>
<reference evidence="11 12" key="1">
    <citation type="journal article" date="2016" name="Nat. Commun.">
        <title>Thousands of microbial genomes shed light on interconnected biogeochemical processes in an aquifer system.</title>
        <authorList>
            <person name="Anantharaman K."/>
            <person name="Brown C.T."/>
            <person name="Hug L.A."/>
            <person name="Sharon I."/>
            <person name="Castelle C.J."/>
            <person name="Probst A.J."/>
            <person name="Thomas B.C."/>
            <person name="Singh A."/>
            <person name="Wilkins M.J."/>
            <person name="Karaoz U."/>
            <person name="Brodie E.L."/>
            <person name="Williams K.H."/>
            <person name="Hubbard S.S."/>
            <person name="Banfield J.F."/>
        </authorList>
    </citation>
    <scope>NUCLEOTIDE SEQUENCE [LARGE SCALE GENOMIC DNA]</scope>
</reference>
<dbReference type="Pfam" id="PF02882">
    <property type="entry name" value="THF_DHG_CYH_C"/>
    <property type="match status" value="1"/>
</dbReference>
<dbReference type="Proteomes" id="UP000179686">
    <property type="component" value="Unassembled WGS sequence"/>
</dbReference>
<dbReference type="GO" id="GO:0009086">
    <property type="term" value="P:methionine biosynthetic process"/>
    <property type="evidence" value="ECO:0007669"/>
    <property type="project" value="UniProtKB-KW"/>
</dbReference>
<dbReference type="InterPro" id="IPR036291">
    <property type="entry name" value="NAD(P)-bd_dom_sf"/>
</dbReference>
<dbReference type="GO" id="GO:0004477">
    <property type="term" value="F:methenyltetrahydrofolate cyclohydrolase activity"/>
    <property type="evidence" value="ECO:0007669"/>
    <property type="project" value="TreeGrafter"/>
</dbReference>
<dbReference type="PANTHER" id="PTHR48099:SF5">
    <property type="entry name" value="C-1-TETRAHYDROFOLATE SYNTHASE, CYTOPLASMIC"/>
    <property type="match status" value="1"/>
</dbReference>
<name>A0A1F6VPW9_9BACT</name>
<evidence type="ECO:0000256" key="6">
    <source>
        <dbReference type="ARBA" id="ARBA00023002"/>
    </source>
</evidence>
<dbReference type="GO" id="GO:0006164">
    <property type="term" value="P:purine nucleotide biosynthetic process"/>
    <property type="evidence" value="ECO:0007669"/>
    <property type="project" value="UniProtKB-KW"/>
</dbReference>
<feature type="domain" description="Tetrahydrofolate dehydrogenase/cyclohydrolase catalytic" evidence="9">
    <location>
        <begin position="2"/>
        <end position="101"/>
    </location>
</feature>
<feature type="domain" description="Tetrahydrofolate dehydrogenase/cyclohydrolase NAD(P)-binding" evidence="10">
    <location>
        <begin position="120"/>
        <end position="256"/>
    </location>
</feature>
<dbReference type="PRINTS" id="PR00085">
    <property type="entry name" value="THFDHDRGNASE"/>
</dbReference>
<dbReference type="GO" id="GO:0035999">
    <property type="term" value="P:tetrahydrofolate interconversion"/>
    <property type="evidence" value="ECO:0007669"/>
    <property type="project" value="TreeGrafter"/>
</dbReference>
<evidence type="ECO:0000313" key="11">
    <source>
        <dbReference type="EMBL" id="OGI71700.1"/>
    </source>
</evidence>
<dbReference type="Gene3D" id="3.40.50.10860">
    <property type="entry name" value="Leucine Dehydrogenase, chain A, domain 1"/>
    <property type="match status" value="1"/>
</dbReference>
<evidence type="ECO:0000256" key="3">
    <source>
        <dbReference type="ARBA" id="ARBA00022755"/>
    </source>
</evidence>
<keyword evidence="4" id="KW-0378">Hydrolase</keyword>
<keyword evidence="7" id="KW-0028">Amino-acid biosynthesis</keyword>
<evidence type="ECO:0008006" key="13">
    <source>
        <dbReference type="Google" id="ProtNLM"/>
    </source>
</evidence>
<dbReference type="GO" id="GO:0005829">
    <property type="term" value="C:cytosol"/>
    <property type="evidence" value="ECO:0007669"/>
    <property type="project" value="TreeGrafter"/>
</dbReference>
<evidence type="ECO:0000256" key="5">
    <source>
        <dbReference type="ARBA" id="ARBA00022857"/>
    </source>
</evidence>
<dbReference type="SUPFAM" id="SSF53223">
    <property type="entry name" value="Aminoacid dehydrogenase-like, N-terminal domain"/>
    <property type="match status" value="1"/>
</dbReference>
<comment type="pathway">
    <text evidence="1">One-carbon metabolism; tetrahydrofolate interconversion.</text>
</comment>
<dbReference type="InterPro" id="IPR046346">
    <property type="entry name" value="Aminoacid_DH-like_N_sf"/>
</dbReference>
<evidence type="ECO:0000313" key="12">
    <source>
        <dbReference type="Proteomes" id="UP000179686"/>
    </source>
</evidence>